<accession>A0A8J2WI42</accession>
<dbReference type="Gene3D" id="1.25.40.20">
    <property type="entry name" value="Ankyrin repeat-containing domain"/>
    <property type="match status" value="1"/>
</dbReference>
<organism evidence="1 2">
    <name type="scientific">Daphnia galeata</name>
    <dbReference type="NCBI Taxonomy" id="27404"/>
    <lineage>
        <taxon>Eukaryota</taxon>
        <taxon>Metazoa</taxon>
        <taxon>Ecdysozoa</taxon>
        <taxon>Arthropoda</taxon>
        <taxon>Crustacea</taxon>
        <taxon>Branchiopoda</taxon>
        <taxon>Diplostraca</taxon>
        <taxon>Cladocera</taxon>
        <taxon>Anomopoda</taxon>
        <taxon>Daphniidae</taxon>
        <taxon>Daphnia</taxon>
    </lineage>
</organism>
<dbReference type="OrthoDB" id="6349437at2759"/>
<dbReference type="InterPro" id="IPR036770">
    <property type="entry name" value="Ankyrin_rpt-contain_sf"/>
</dbReference>
<sequence>MSIMADLFSKAVGGGSITELCEIRKKYNWIAIPIHLMTQSNSDLNDHVETSLQLSVEKGRYDVVEFLVAEIKYQIYPEWKKSMDRVRSFSWSSLNFNQVLPVLAVQSPEMEVIRDIVNQIPIINAIECLIDSTMDEPYQWLEFVLNSIIRSSVSRTDMIVALELIGVALIFKHKNCVWRGLQCWEQAMALRYSSVGVHLPIIQVVPDLESALLADGIKVIASPTSLQRFKQEWTRGYSLQLAQAHALTVSQRILSQSRRQAGPNSLHLENLLRYGNRCYNDEQQYSRSLNISLLILKQTGDFNSTFSPNCIRIFVETVDLLLDCLKQQQLPEIQELTFPNLLVVVAFGLAILQNVMLLSPITRATTDRWQFVILKKLNHLMLQNLQRYGSQVEIQQLKKYLSPYFRANNLNRFTSLLHGAIKRTDEIKKNPDSILPLINLFLEAGADPTAIDTNGKAPFQILAENVDWFQFDPESYKQVFQTLLDAGCYHNQSISIGKTFLGILNDQKTKYSNTFRFHHYLDPLITVVLPLSCVCAKVIRQNEISFEDILPPVLQSFVNRHSATKG</sequence>
<comment type="caution">
    <text evidence="1">The sequence shown here is derived from an EMBL/GenBank/DDBJ whole genome shotgun (WGS) entry which is preliminary data.</text>
</comment>
<dbReference type="AlphaFoldDB" id="A0A8J2WI42"/>
<name>A0A8J2WI42_9CRUS</name>
<protein>
    <submittedName>
        <fullName evidence="1">Uncharacterized protein</fullName>
    </submittedName>
</protein>
<evidence type="ECO:0000313" key="1">
    <source>
        <dbReference type="EMBL" id="CAH0102412.1"/>
    </source>
</evidence>
<proteinExistence type="predicted"/>
<reference evidence="1" key="1">
    <citation type="submission" date="2021-11" db="EMBL/GenBank/DDBJ databases">
        <authorList>
            <person name="Schell T."/>
        </authorList>
    </citation>
    <scope>NUCLEOTIDE SEQUENCE</scope>
    <source>
        <strain evidence="1">M5</strain>
    </source>
</reference>
<keyword evidence="2" id="KW-1185">Reference proteome</keyword>
<gene>
    <name evidence="1" type="ORF">DGAL_LOCUS4808</name>
</gene>
<evidence type="ECO:0000313" key="2">
    <source>
        <dbReference type="Proteomes" id="UP000789390"/>
    </source>
</evidence>
<dbReference type="Proteomes" id="UP000789390">
    <property type="component" value="Unassembled WGS sequence"/>
</dbReference>
<dbReference type="EMBL" id="CAKKLH010000079">
    <property type="protein sequence ID" value="CAH0102412.1"/>
    <property type="molecule type" value="Genomic_DNA"/>
</dbReference>